<protein>
    <submittedName>
        <fullName evidence="4">Ligand of numb-protein X 1</fullName>
    </submittedName>
</protein>
<evidence type="ECO:0000256" key="2">
    <source>
        <dbReference type="SAM" id="SignalP"/>
    </source>
</evidence>
<dbReference type="PANTHER" id="PTHR19964:SF14">
    <property type="entry name" value="E3 UBIQUITIN-PROTEIN LIGASE LNX"/>
    <property type="match status" value="1"/>
</dbReference>
<feature type="region of interest" description="Disordered" evidence="1">
    <location>
        <begin position="87"/>
        <end position="118"/>
    </location>
</feature>
<dbReference type="InterPro" id="IPR051342">
    <property type="entry name" value="PDZ_scaffold"/>
</dbReference>
<accession>A0A1A7YWW5</accession>
<dbReference type="EMBL" id="HADW01007542">
    <property type="protein sequence ID" value="SBP08942.1"/>
    <property type="molecule type" value="Transcribed_RNA"/>
</dbReference>
<keyword evidence="2" id="KW-0732">Signal</keyword>
<evidence type="ECO:0000256" key="1">
    <source>
        <dbReference type="SAM" id="MobiDB-lite"/>
    </source>
</evidence>
<reference evidence="4" key="2">
    <citation type="submission" date="2016-06" db="EMBL/GenBank/DDBJ databases">
        <title>The genome of a short-lived fish provides insights into sex chromosome evolution and the genetic control of aging.</title>
        <authorList>
            <person name="Reichwald K."/>
            <person name="Felder M."/>
            <person name="Petzold A."/>
            <person name="Koch P."/>
            <person name="Groth M."/>
            <person name="Platzer M."/>
        </authorList>
    </citation>
    <scope>NUCLEOTIDE SEQUENCE</scope>
    <source>
        <tissue evidence="4">Brain</tissue>
    </source>
</reference>
<dbReference type="SMART" id="SM00228">
    <property type="entry name" value="PDZ"/>
    <property type="match status" value="4"/>
</dbReference>
<feature type="compositionally biased region" description="Polar residues" evidence="1">
    <location>
        <begin position="94"/>
        <end position="109"/>
    </location>
</feature>
<feature type="region of interest" description="Disordered" evidence="1">
    <location>
        <begin position="141"/>
        <end position="163"/>
    </location>
</feature>
<dbReference type="PANTHER" id="PTHR19964">
    <property type="entry name" value="MULTIPLE PDZ DOMAIN PROTEIN"/>
    <property type="match status" value="1"/>
</dbReference>
<feature type="domain" description="PDZ" evidence="3">
    <location>
        <begin position="427"/>
        <end position="513"/>
    </location>
</feature>
<name>A0A1A7YWW5_9TELE</name>
<dbReference type="FunFam" id="2.30.42.10:FF:000164">
    <property type="entry name" value="Ligand of numb-protein X 2"/>
    <property type="match status" value="1"/>
</dbReference>
<dbReference type="Pfam" id="PF00595">
    <property type="entry name" value="PDZ"/>
    <property type="match status" value="4"/>
</dbReference>
<evidence type="ECO:0000259" key="3">
    <source>
        <dbReference type="PROSITE" id="PS50106"/>
    </source>
</evidence>
<dbReference type="CDD" id="cd06679">
    <property type="entry name" value="PDZ3_LNX1_2-like"/>
    <property type="match status" value="1"/>
</dbReference>
<organism evidence="4">
    <name type="scientific">Iconisemion striatum</name>
    <dbReference type="NCBI Taxonomy" id="60296"/>
    <lineage>
        <taxon>Eukaryota</taxon>
        <taxon>Metazoa</taxon>
        <taxon>Chordata</taxon>
        <taxon>Craniata</taxon>
        <taxon>Vertebrata</taxon>
        <taxon>Euteleostomi</taxon>
        <taxon>Actinopterygii</taxon>
        <taxon>Neopterygii</taxon>
        <taxon>Teleostei</taxon>
        <taxon>Neoteleostei</taxon>
        <taxon>Acanthomorphata</taxon>
        <taxon>Ovalentaria</taxon>
        <taxon>Atherinomorphae</taxon>
        <taxon>Cyprinodontiformes</taxon>
        <taxon>Nothobranchiidae</taxon>
        <taxon>Iconisemion</taxon>
    </lineage>
</organism>
<dbReference type="GO" id="GO:0006511">
    <property type="term" value="P:ubiquitin-dependent protein catabolic process"/>
    <property type="evidence" value="ECO:0007669"/>
    <property type="project" value="TreeGrafter"/>
</dbReference>
<dbReference type="EMBL" id="HADX01012409">
    <property type="protein sequence ID" value="SBP34641.1"/>
    <property type="molecule type" value="Transcribed_RNA"/>
</dbReference>
<proteinExistence type="predicted"/>
<reference evidence="4" key="1">
    <citation type="submission" date="2016-05" db="EMBL/GenBank/DDBJ databases">
        <authorList>
            <person name="Lavstsen T."/>
            <person name="Jespersen J.S."/>
        </authorList>
    </citation>
    <scope>NUCLEOTIDE SEQUENCE</scope>
    <source>
        <tissue evidence="4">Brain</tissue>
    </source>
</reference>
<dbReference type="SUPFAM" id="SSF50156">
    <property type="entry name" value="PDZ domain-like"/>
    <property type="match status" value="4"/>
</dbReference>
<gene>
    <name evidence="4" type="primary">LNX1</name>
</gene>
<feature type="domain" description="PDZ" evidence="3">
    <location>
        <begin position="564"/>
        <end position="650"/>
    </location>
</feature>
<dbReference type="GO" id="GO:0005737">
    <property type="term" value="C:cytoplasm"/>
    <property type="evidence" value="ECO:0007669"/>
    <property type="project" value="TreeGrafter"/>
</dbReference>
<dbReference type="CDD" id="cd06677">
    <property type="entry name" value="PDZ1_LNX1_2-like"/>
    <property type="match status" value="1"/>
</dbReference>
<dbReference type="InterPro" id="IPR001478">
    <property type="entry name" value="PDZ"/>
</dbReference>
<dbReference type="FunFam" id="2.30.42.10:FF:000081">
    <property type="entry name" value="Ligand of Numb protein X 2"/>
    <property type="match status" value="1"/>
</dbReference>
<feature type="chain" id="PRO_5015055086" evidence="2">
    <location>
        <begin position="19"/>
        <end position="654"/>
    </location>
</feature>
<dbReference type="Gene3D" id="2.30.42.10">
    <property type="match status" value="4"/>
</dbReference>
<dbReference type="CDD" id="cd06678">
    <property type="entry name" value="PDZ2_LNX1_2-like"/>
    <property type="match status" value="1"/>
</dbReference>
<dbReference type="AlphaFoldDB" id="A0A1A7YWW5"/>
<feature type="domain" description="PDZ" evidence="3">
    <location>
        <begin position="183"/>
        <end position="268"/>
    </location>
</feature>
<dbReference type="CDD" id="cd06680">
    <property type="entry name" value="PDZ4_LNX1_2-like"/>
    <property type="match status" value="1"/>
</dbReference>
<feature type="domain" description="PDZ" evidence="3">
    <location>
        <begin position="301"/>
        <end position="384"/>
    </location>
</feature>
<feature type="signal peptide" evidence="2">
    <location>
        <begin position="1"/>
        <end position="18"/>
    </location>
</feature>
<sequence length="654" mass="71672">MKALLLLVLPWLSPANYTDNLGNLHILYSELCKGASHYGLSADRKRRSQEGECTDSTSELTVATLPNDGPTSAAVALLSDEPGLVNPAFDPSMEDNSQSGSMTSLAARSSSKKLRNFDRSSVRSRSFRRLNRAFSVLRRTKSGTAVSNETSEERDNARNSSVPPEVLALPQLHHLIPDGEVTSIKITRQDPSDPLAISIVGGNETPLVRILIQDIYREGVIARDGRLLPGDMILKVNGIDISNVPHAFAVTTLRQPCQLLRLTVLREQRHRYRSHSHGHPHGHGHDVAGGLTHPMRDDSVHVVLNKNTPDEQLGIKLVRRAEEHGVYIFHLLEGGLAARDGQLCVGDRVLAINGHDLRYGAPEHAALLIQASEQRVHFIVSRQICLPASDILQEAPWGMEGPPPYSPVDIEQTLLDSCQKPACYEKTVTLTKEPYDSLGMTVAGGMSSRGWDLPIYVTNVDSDGVVGREGSIRKGDILLNVNGLDLTGVTRGEAVANLKNTSSPVVLKVLEMRPPEDILQECSLPPCLTSSPTDSTKSPLPNDDYSPQWVSWLQLPRHLYYCKDIILRRSTSGSLGFSIVGGQEEVNCNQSFFIRSIVEGTPAYNDGRIRCGDILLEVNGKSTWGMTHTALVRILKELRGKITLTIVSWPGSLL</sequence>
<dbReference type="PROSITE" id="PS50106">
    <property type="entry name" value="PDZ"/>
    <property type="match status" value="4"/>
</dbReference>
<evidence type="ECO:0000313" key="4">
    <source>
        <dbReference type="EMBL" id="SBP34641.1"/>
    </source>
</evidence>
<dbReference type="InterPro" id="IPR036034">
    <property type="entry name" value="PDZ_sf"/>
</dbReference>
<dbReference type="GO" id="GO:0004842">
    <property type="term" value="F:ubiquitin-protein transferase activity"/>
    <property type="evidence" value="ECO:0007669"/>
    <property type="project" value="TreeGrafter"/>
</dbReference>